<name>A0AA37TGY9_9HYPH</name>
<keyword evidence="2" id="KW-0472">Membrane</keyword>
<evidence type="ECO:0000313" key="4">
    <source>
        <dbReference type="Proteomes" id="UP001157440"/>
    </source>
</evidence>
<proteinExistence type="predicted"/>
<feature type="region of interest" description="Disordered" evidence="1">
    <location>
        <begin position="1"/>
        <end position="20"/>
    </location>
</feature>
<organism evidence="3 4">
    <name type="scientific">Methylobacterium tardum</name>
    <dbReference type="NCBI Taxonomy" id="374432"/>
    <lineage>
        <taxon>Bacteria</taxon>
        <taxon>Pseudomonadati</taxon>
        <taxon>Pseudomonadota</taxon>
        <taxon>Alphaproteobacteria</taxon>
        <taxon>Hyphomicrobiales</taxon>
        <taxon>Methylobacteriaceae</taxon>
        <taxon>Methylobacterium</taxon>
    </lineage>
</organism>
<feature type="transmembrane region" description="Helical" evidence="2">
    <location>
        <begin position="64"/>
        <end position="87"/>
    </location>
</feature>
<keyword evidence="4" id="KW-1185">Reference proteome</keyword>
<dbReference type="RefSeq" id="WP_238198031.1">
    <property type="nucleotide sequence ID" value="NZ_BPQZ01000022.1"/>
</dbReference>
<dbReference type="AlphaFoldDB" id="A0AA37TGY9"/>
<keyword evidence="2" id="KW-0812">Transmembrane</keyword>
<comment type="caution">
    <text evidence="3">The sequence shown here is derived from an EMBL/GenBank/DDBJ whole genome shotgun (WGS) entry which is preliminary data.</text>
</comment>
<dbReference type="EMBL" id="BSPL01000016">
    <property type="protein sequence ID" value="GLS70519.1"/>
    <property type="molecule type" value="Genomic_DNA"/>
</dbReference>
<evidence type="ECO:0000256" key="2">
    <source>
        <dbReference type="SAM" id="Phobius"/>
    </source>
</evidence>
<gene>
    <name evidence="3" type="ORF">GCM10007890_25320</name>
</gene>
<accession>A0AA37TGY9</accession>
<sequence>MRRPEPRRAFRVIEGGPPPQRSGLRSRYHRFGIAAASTIGGLGAAVGVSKGLFGPRAGPADWMIVPIVTALCAASAYGACRALGWAVSKFQGR</sequence>
<reference evidence="4" key="1">
    <citation type="journal article" date="2019" name="Int. J. Syst. Evol. Microbiol.">
        <title>The Global Catalogue of Microorganisms (GCM) 10K type strain sequencing project: providing services to taxonomists for standard genome sequencing and annotation.</title>
        <authorList>
            <consortium name="The Broad Institute Genomics Platform"/>
            <consortium name="The Broad Institute Genome Sequencing Center for Infectious Disease"/>
            <person name="Wu L."/>
            <person name="Ma J."/>
        </authorList>
    </citation>
    <scope>NUCLEOTIDE SEQUENCE [LARGE SCALE GENOMIC DNA]</scope>
    <source>
        <strain evidence="4">NBRC 103632</strain>
    </source>
</reference>
<protein>
    <submittedName>
        <fullName evidence="3">Uncharacterized protein</fullName>
    </submittedName>
</protein>
<dbReference type="Proteomes" id="UP001157440">
    <property type="component" value="Unassembled WGS sequence"/>
</dbReference>
<feature type="transmembrane region" description="Helical" evidence="2">
    <location>
        <begin position="31"/>
        <end position="52"/>
    </location>
</feature>
<keyword evidence="2" id="KW-1133">Transmembrane helix</keyword>
<evidence type="ECO:0000256" key="1">
    <source>
        <dbReference type="SAM" id="MobiDB-lite"/>
    </source>
</evidence>
<evidence type="ECO:0000313" key="3">
    <source>
        <dbReference type="EMBL" id="GLS70519.1"/>
    </source>
</evidence>